<dbReference type="InterPro" id="IPR037185">
    <property type="entry name" value="EmrE-like"/>
</dbReference>
<feature type="transmembrane region" description="Helical" evidence="5">
    <location>
        <begin position="138"/>
        <end position="156"/>
    </location>
</feature>
<dbReference type="Pfam" id="PF00892">
    <property type="entry name" value="EamA"/>
    <property type="match status" value="2"/>
</dbReference>
<dbReference type="SUPFAM" id="SSF103481">
    <property type="entry name" value="Multidrug resistance efflux transporter EmrE"/>
    <property type="match status" value="2"/>
</dbReference>
<feature type="transmembrane region" description="Helical" evidence="5">
    <location>
        <begin position="113"/>
        <end position="131"/>
    </location>
</feature>
<reference evidence="7 8" key="2">
    <citation type="journal article" date="2012" name="Environ. Microbiol.">
        <title>Characterization of the first alginolytic operons in a marine bacterium: from their emergence in marine Flavobacteriia to their independent transfers to marine Proteobacteria and human gut Bacteroides.</title>
        <authorList>
            <person name="Thomas F."/>
            <person name="Barbeyron T."/>
            <person name="Tonon T."/>
            <person name="Genicot S."/>
            <person name="Czjzek M."/>
            <person name="Michel G."/>
        </authorList>
    </citation>
    <scope>NUCLEOTIDE SEQUENCE [LARGE SCALE GENOMIC DNA]</scope>
    <source>
        <strain evidence="8">DSM 12802 / CCUG 47099 / CIP 106680 / NCIMB 13871 / Dsij</strain>
    </source>
</reference>
<name>G0LA09_ZOBGA</name>
<dbReference type="KEGG" id="zga:ZOBELLIA_911"/>
<keyword evidence="8" id="KW-1185">Reference proteome</keyword>
<keyword evidence="3 5" id="KW-1133">Transmembrane helix</keyword>
<feature type="transmembrane region" description="Helical" evidence="5">
    <location>
        <begin position="50"/>
        <end position="74"/>
    </location>
</feature>
<dbReference type="PANTHER" id="PTHR22911:SF6">
    <property type="entry name" value="SOLUTE CARRIER FAMILY 35 MEMBER G1"/>
    <property type="match status" value="1"/>
</dbReference>
<reference evidence="8" key="1">
    <citation type="submission" date="2009-07" db="EMBL/GenBank/DDBJ databases">
        <title>Complete genome sequence of Zobellia galactanivorans Dsij.</title>
        <authorList>
            <consortium name="Genoscope - CEA"/>
        </authorList>
    </citation>
    <scope>NUCLEOTIDE SEQUENCE [LARGE SCALE GENOMIC DNA]</scope>
    <source>
        <strain evidence="8">DSM 12802 / CCUG 47099 / CIP 106680 / NCIMB 13871 / Dsij</strain>
    </source>
</reference>
<feature type="transmembrane region" description="Helical" evidence="5">
    <location>
        <begin position="86"/>
        <end position="107"/>
    </location>
</feature>
<evidence type="ECO:0000256" key="4">
    <source>
        <dbReference type="ARBA" id="ARBA00023136"/>
    </source>
</evidence>
<dbReference type="Proteomes" id="UP000008898">
    <property type="component" value="Chromosome"/>
</dbReference>
<keyword evidence="4 5" id="KW-0472">Membrane</keyword>
<evidence type="ECO:0000313" key="7">
    <source>
        <dbReference type="EMBL" id="CAZ94974.1"/>
    </source>
</evidence>
<dbReference type="EMBL" id="FP476056">
    <property type="protein sequence ID" value="CAZ94974.1"/>
    <property type="molecule type" value="Genomic_DNA"/>
</dbReference>
<sequence>MGWIFFTHEATVKKPHRLPIMNIRKVLFYMIISALAFTLMNVAVKQLQHYSVYQIVLFRGFGSFLLTMAILKRLKVPILGNNKKLLVLRAIVGTSSMTLFFMSLKYLSAGTAVSLRYLAPIFSAIFAIYLLKEKIKPLQWLFFIISFLGVLILKGLDSHLDNTGLALVFAAAILSGLVYIIISKIGKGDHPIVIVNYFMFTATVFGGILAIPTWNTPIGSDWLFFATLGVFGFIGQLYMTKAFQIASNNLVAPFKYLEVLFTGLIGFMWLGETYTQWSLLGILLIIAGLVMNVLYKARDKRYNL</sequence>
<dbReference type="PATRIC" id="fig|63186.3.peg.899"/>
<evidence type="ECO:0000259" key="6">
    <source>
        <dbReference type="Pfam" id="PF00892"/>
    </source>
</evidence>
<dbReference type="GO" id="GO:0016020">
    <property type="term" value="C:membrane"/>
    <property type="evidence" value="ECO:0007669"/>
    <property type="project" value="UniProtKB-SubCell"/>
</dbReference>
<evidence type="ECO:0000256" key="5">
    <source>
        <dbReference type="SAM" id="Phobius"/>
    </source>
</evidence>
<proteinExistence type="predicted"/>
<feature type="domain" description="EamA" evidence="6">
    <location>
        <begin position="163"/>
        <end position="293"/>
    </location>
</feature>
<dbReference type="HOGENOM" id="CLU_032828_0_1_10"/>
<protein>
    <submittedName>
        <fullName evidence="7">Conserved hypothetical membrane protein</fullName>
    </submittedName>
</protein>
<evidence type="ECO:0000313" key="8">
    <source>
        <dbReference type="Proteomes" id="UP000008898"/>
    </source>
</evidence>
<gene>
    <name evidence="7" type="ordered locus">zobellia_911</name>
</gene>
<keyword evidence="2 5" id="KW-0812">Transmembrane</keyword>
<dbReference type="PANTHER" id="PTHR22911">
    <property type="entry name" value="ACYL-MALONYL CONDENSING ENZYME-RELATED"/>
    <property type="match status" value="1"/>
</dbReference>
<feature type="transmembrane region" description="Helical" evidence="5">
    <location>
        <begin position="277"/>
        <end position="295"/>
    </location>
</feature>
<feature type="transmembrane region" description="Helical" evidence="5">
    <location>
        <begin position="250"/>
        <end position="271"/>
    </location>
</feature>
<dbReference type="AlphaFoldDB" id="G0LA09"/>
<comment type="subcellular location">
    <subcellularLocation>
        <location evidence="1">Membrane</location>
        <topology evidence="1">Multi-pass membrane protein</topology>
    </subcellularLocation>
</comment>
<feature type="transmembrane region" description="Helical" evidence="5">
    <location>
        <begin position="220"/>
        <end position="238"/>
    </location>
</feature>
<feature type="transmembrane region" description="Helical" evidence="5">
    <location>
        <begin position="194"/>
        <end position="214"/>
    </location>
</feature>
<feature type="transmembrane region" description="Helical" evidence="5">
    <location>
        <begin position="26"/>
        <end position="44"/>
    </location>
</feature>
<accession>G0LA09</accession>
<evidence type="ECO:0000256" key="1">
    <source>
        <dbReference type="ARBA" id="ARBA00004141"/>
    </source>
</evidence>
<feature type="transmembrane region" description="Helical" evidence="5">
    <location>
        <begin position="162"/>
        <end position="182"/>
    </location>
</feature>
<evidence type="ECO:0000256" key="3">
    <source>
        <dbReference type="ARBA" id="ARBA00022989"/>
    </source>
</evidence>
<dbReference type="STRING" id="63186.ZOBELLIA_911"/>
<organism evidence="7 8">
    <name type="scientific">Zobellia galactanivorans (strain DSM 12802 / CCUG 47099 / CIP 106680 / NCIMB 13871 / Dsij)</name>
    <dbReference type="NCBI Taxonomy" id="63186"/>
    <lineage>
        <taxon>Bacteria</taxon>
        <taxon>Pseudomonadati</taxon>
        <taxon>Bacteroidota</taxon>
        <taxon>Flavobacteriia</taxon>
        <taxon>Flavobacteriales</taxon>
        <taxon>Flavobacteriaceae</taxon>
        <taxon>Zobellia</taxon>
    </lineage>
</organism>
<dbReference type="InterPro" id="IPR000620">
    <property type="entry name" value="EamA_dom"/>
</dbReference>
<evidence type="ECO:0000256" key="2">
    <source>
        <dbReference type="ARBA" id="ARBA00022692"/>
    </source>
</evidence>
<feature type="domain" description="EamA" evidence="6">
    <location>
        <begin position="26"/>
        <end position="153"/>
    </location>
</feature>